<dbReference type="Proteomes" id="UP001235303">
    <property type="component" value="Unassembled WGS sequence"/>
</dbReference>
<proteinExistence type="predicted"/>
<dbReference type="EMBL" id="JAQOSP010000026">
    <property type="protein sequence ID" value="MDJ1168550.1"/>
    <property type="molecule type" value="Genomic_DNA"/>
</dbReference>
<organism evidence="3 4">
    <name type="scientific">Roseofilum acuticapitatum BLCC-M154</name>
    <dbReference type="NCBI Taxonomy" id="3022444"/>
    <lineage>
        <taxon>Bacteria</taxon>
        <taxon>Bacillati</taxon>
        <taxon>Cyanobacteriota</taxon>
        <taxon>Cyanophyceae</taxon>
        <taxon>Desertifilales</taxon>
        <taxon>Desertifilaceae</taxon>
        <taxon>Roseofilum</taxon>
        <taxon>Roseofilum acuticapitatum</taxon>
    </lineage>
</organism>
<gene>
    <name evidence="3" type="ORF">PMG71_03830</name>
</gene>
<evidence type="ECO:0000313" key="4">
    <source>
        <dbReference type="Proteomes" id="UP001235303"/>
    </source>
</evidence>
<accession>A0ABT7ANS4</accession>
<evidence type="ECO:0000256" key="2">
    <source>
        <dbReference type="SAM" id="Phobius"/>
    </source>
</evidence>
<keyword evidence="4" id="KW-1185">Reference proteome</keyword>
<dbReference type="RefSeq" id="WP_283752312.1">
    <property type="nucleotide sequence ID" value="NZ_JAQOSP010000026.1"/>
</dbReference>
<evidence type="ECO:0000313" key="3">
    <source>
        <dbReference type="EMBL" id="MDJ1168550.1"/>
    </source>
</evidence>
<feature type="transmembrane region" description="Helical" evidence="2">
    <location>
        <begin position="453"/>
        <end position="475"/>
    </location>
</feature>
<feature type="transmembrane region" description="Helical" evidence="2">
    <location>
        <begin position="495"/>
        <end position="518"/>
    </location>
</feature>
<reference evidence="3 4" key="1">
    <citation type="submission" date="2023-01" db="EMBL/GenBank/DDBJ databases">
        <title>Novel diversity within Roseofilum (Cyanobacteria; Desertifilaceae) from marine benthic mats with descriptions of four novel species.</title>
        <authorList>
            <person name="Wang Y."/>
            <person name="Berthold D.E."/>
            <person name="Hu J."/>
            <person name="Lefler F.W."/>
            <person name="Laughinghouse H.D. IV."/>
        </authorList>
    </citation>
    <scope>NUCLEOTIDE SEQUENCE [LARGE SCALE GENOMIC DNA]</scope>
    <source>
        <strain evidence="3 4">BLCC-M154</strain>
    </source>
</reference>
<name>A0ABT7ANS4_9CYAN</name>
<feature type="coiled-coil region" evidence="1">
    <location>
        <begin position="252"/>
        <end position="279"/>
    </location>
</feature>
<feature type="coiled-coil region" evidence="1">
    <location>
        <begin position="416"/>
        <end position="443"/>
    </location>
</feature>
<evidence type="ECO:0000256" key="1">
    <source>
        <dbReference type="SAM" id="Coils"/>
    </source>
</evidence>
<keyword evidence="1" id="KW-0175">Coiled coil</keyword>
<protein>
    <submittedName>
        <fullName evidence="3">Uncharacterized protein</fullName>
    </submittedName>
</protein>
<keyword evidence="2" id="KW-0812">Transmembrane</keyword>
<sequence length="529" mass="61628">MTEIQNPIFTLYAFHFWSDFDQGYQMPAKNAEELWQTFATTVATAFNSEELKTFRANLHPIQENEPWQDLIKGQRKLKLSQVPLTPTLQAKGAFHAEKLQDVYLGELTLFLDKRDRKISLFCHQINGFNPNNILSYSTLNPSLGQSFLLYAEPSKPIALKDYRILINEYRDLADDCVTGLFPDRPTEMIPRPLQTREGQLFGSPLFLYEAENTYILVWLKFKENSLSSFINKRFNRPLKELLCFRHKILFTTQQSRQYYEEAQKLANELEQQIPRFSQIEQETDDEKRLQELKRLLNNIRKLGFKYSQTLRLLRECYNTTDTNIKNFQKAFTEINQAKLTDDHFPFWDSFLDLAKNTYLQQIETYLNYLLAGQNLFQEMIATIRGMLEIEQIEADRALEERLVRQVKASRKLHKDLVKQAKQSRKLQKTLLKLEKKIKKSNEQESIDSHNLNITIGVVGGGMAAASVIATSYALITDKNPLLMPWDANATVVHPFVKSVGLSLGWGLVLAIWLILFLWRRKPKGRNEKE</sequence>
<keyword evidence="2" id="KW-1133">Transmembrane helix</keyword>
<keyword evidence="2" id="KW-0472">Membrane</keyword>
<comment type="caution">
    <text evidence="3">The sequence shown here is derived from an EMBL/GenBank/DDBJ whole genome shotgun (WGS) entry which is preliminary data.</text>
</comment>